<reference evidence="4" key="1">
    <citation type="submission" date="2016-06" db="UniProtKB">
        <authorList>
            <consortium name="WormBaseParasite"/>
        </authorList>
    </citation>
    <scope>IDENTIFICATION</scope>
</reference>
<evidence type="ECO:0000313" key="4">
    <source>
        <dbReference type="WBParaSite" id="SSLN_0000805401-mRNA-1"/>
    </source>
</evidence>
<feature type="compositionally biased region" description="Basic residues" evidence="1">
    <location>
        <begin position="322"/>
        <end position="334"/>
    </location>
</feature>
<sequence>MKEPHVSPGPWEKFKSFCTRHCRGCDEPACRRRCRCCNEPCCRRIRKRKGRWAILSQTGRRQEPEALAGRNGGQERFHQSPKGKNSALLKTDSLKRTGELRSPVGASLSVVKEYTVNDSPSRVPLRTKCFYETDTLLSQRNEHRCHDCHPFAVGVLRASYPAPSKKYGSLVVPPGSASDKRMAAGNSTPVSGTRYRAPGDITRELVQSFYDLECETKTESSNQRPKTVRVKAKPREESSKRKSPEAVVGQMETLGEMPVVPATEPLITLSTPSRGVNKSLEHPPDPPVPCKDLDTETASASRRRRRDKHSKTAANRTDLTSRRNHSAQLVKRRSTASYDLGESENQGNSTKADL</sequence>
<feature type="compositionally biased region" description="Polar residues" evidence="1">
    <location>
        <begin position="343"/>
        <end position="354"/>
    </location>
</feature>
<feature type="region of interest" description="Disordered" evidence="1">
    <location>
        <begin position="165"/>
        <end position="196"/>
    </location>
</feature>
<dbReference type="AlphaFoldDB" id="A0A183SU61"/>
<evidence type="ECO:0000313" key="3">
    <source>
        <dbReference type="Proteomes" id="UP000275846"/>
    </source>
</evidence>
<evidence type="ECO:0000256" key="1">
    <source>
        <dbReference type="SAM" id="MobiDB-lite"/>
    </source>
</evidence>
<feature type="region of interest" description="Disordered" evidence="1">
    <location>
        <begin position="56"/>
        <end position="95"/>
    </location>
</feature>
<dbReference type="Proteomes" id="UP000275846">
    <property type="component" value="Unassembled WGS sequence"/>
</dbReference>
<proteinExistence type="predicted"/>
<protein>
    <submittedName>
        <fullName evidence="4">CXXC-type domain-containing protein</fullName>
    </submittedName>
</protein>
<dbReference type="WBParaSite" id="SSLN_0000805401-mRNA-1">
    <property type="protein sequence ID" value="SSLN_0000805401-mRNA-1"/>
    <property type="gene ID" value="SSLN_0000805401"/>
</dbReference>
<dbReference type="EMBL" id="UYSU01034290">
    <property type="protein sequence ID" value="VDL94144.1"/>
    <property type="molecule type" value="Genomic_DNA"/>
</dbReference>
<reference evidence="2 3" key="2">
    <citation type="submission" date="2018-11" db="EMBL/GenBank/DDBJ databases">
        <authorList>
            <consortium name="Pathogen Informatics"/>
        </authorList>
    </citation>
    <scope>NUCLEOTIDE SEQUENCE [LARGE SCALE GENOMIC DNA]</scope>
    <source>
        <strain evidence="2 3">NST_G2</strain>
    </source>
</reference>
<keyword evidence="3" id="KW-1185">Reference proteome</keyword>
<evidence type="ECO:0000313" key="2">
    <source>
        <dbReference type="EMBL" id="VDL94144.1"/>
    </source>
</evidence>
<feature type="compositionally biased region" description="Basic and acidic residues" evidence="1">
    <location>
        <begin position="233"/>
        <end position="244"/>
    </location>
</feature>
<accession>A0A183SU61</accession>
<feature type="region of interest" description="Disordered" evidence="1">
    <location>
        <begin position="216"/>
        <end position="354"/>
    </location>
</feature>
<name>A0A183SU61_SCHSO</name>
<feature type="compositionally biased region" description="Basic residues" evidence="1">
    <location>
        <begin position="301"/>
        <end position="311"/>
    </location>
</feature>
<gene>
    <name evidence="2" type="ORF">SSLN_LOCUS7759</name>
</gene>
<organism evidence="4">
    <name type="scientific">Schistocephalus solidus</name>
    <name type="common">Tapeworm</name>
    <dbReference type="NCBI Taxonomy" id="70667"/>
    <lineage>
        <taxon>Eukaryota</taxon>
        <taxon>Metazoa</taxon>
        <taxon>Spiralia</taxon>
        <taxon>Lophotrochozoa</taxon>
        <taxon>Platyhelminthes</taxon>
        <taxon>Cestoda</taxon>
        <taxon>Eucestoda</taxon>
        <taxon>Diphyllobothriidea</taxon>
        <taxon>Diphyllobothriidae</taxon>
        <taxon>Schistocephalus</taxon>
    </lineage>
</organism>
<dbReference type="OrthoDB" id="10548936at2759"/>